<evidence type="ECO:0000313" key="1">
    <source>
        <dbReference type="EMBL" id="SDC97174.1"/>
    </source>
</evidence>
<reference evidence="1 2" key="1">
    <citation type="submission" date="2016-10" db="EMBL/GenBank/DDBJ databases">
        <authorList>
            <person name="de Groot N.N."/>
        </authorList>
    </citation>
    <scope>NUCLEOTIDE SEQUENCE [LARGE SCALE GENOMIC DNA]</scope>
    <source>
        <strain evidence="1 2">R5</strain>
    </source>
</reference>
<dbReference type="EMBL" id="FMZW01000006">
    <property type="protein sequence ID" value="SDC97174.1"/>
    <property type="molecule type" value="Genomic_DNA"/>
</dbReference>
<dbReference type="AlphaFoldDB" id="A0A1G6QYW1"/>
<proteinExistence type="predicted"/>
<protein>
    <submittedName>
        <fullName evidence="1">Uncharacterized protein</fullName>
    </submittedName>
</protein>
<gene>
    <name evidence="1" type="ORF">SAMN05216337_1006161</name>
</gene>
<evidence type="ECO:0000313" key="2">
    <source>
        <dbReference type="Proteomes" id="UP000199245"/>
    </source>
</evidence>
<accession>A0A1G6QYW1</accession>
<name>A0A1G6QYW1_9BRAD</name>
<dbReference type="Proteomes" id="UP000199245">
    <property type="component" value="Unassembled WGS sequence"/>
</dbReference>
<organism evidence="1 2">
    <name type="scientific">Bradyrhizobium brasilense</name>
    <dbReference type="NCBI Taxonomy" id="1419277"/>
    <lineage>
        <taxon>Bacteria</taxon>
        <taxon>Pseudomonadati</taxon>
        <taxon>Pseudomonadota</taxon>
        <taxon>Alphaproteobacteria</taxon>
        <taxon>Hyphomicrobiales</taxon>
        <taxon>Nitrobacteraceae</taxon>
        <taxon>Bradyrhizobium</taxon>
    </lineage>
</organism>
<sequence length="73" mass="8472">MRALLFARAAAAIEEARELTAESAEWQREVNARIRHYNLRDSHLLSAQPQTFSLHRIFPNYAAWTFHLVAHKA</sequence>